<dbReference type="AlphaFoldDB" id="A0A396FGI6"/>
<sequence>MGRTIKNGRFCIYNGNEFKVNRDSDGNTIILTKNDKIIDSTFIDKNGSGVYSKRVSLEEIEELYRYATYAVINNYKVNVEKENEEYYFVGTADCKVAGALGLQRCDKYYYEGKFPRQDVEIIEEKEKIEL</sequence>
<organism evidence="6 11">
    <name type="scientific">Agathobacter rectalis</name>
    <dbReference type="NCBI Taxonomy" id="39491"/>
    <lineage>
        <taxon>Bacteria</taxon>
        <taxon>Bacillati</taxon>
        <taxon>Bacillota</taxon>
        <taxon>Clostridia</taxon>
        <taxon>Lachnospirales</taxon>
        <taxon>Lachnospiraceae</taxon>
        <taxon>Agathobacter</taxon>
    </lineage>
</organism>
<dbReference type="Proteomes" id="UP000285865">
    <property type="component" value="Unassembled WGS sequence"/>
</dbReference>
<reference evidence="7 8" key="1">
    <citation type="submission" date="2018-08" db="EMBL/GenBank/DDBJ databases">
        <title>A genome reference for cultivated species of the human gut microbiota.</title>
        <authorList>
            <person name="Zou Y."/>
            <person name="Xue W."/>
            <person name="Luo G."/>
        </authorList>
    </citation>
    <scope>NUCLEOTIDE SEQUENCE [LARGE SCALE GENOMIC DNA]</scope>
    <source>
        <strain evidence="4 10">AF25-15</strain>
        <strain evidence="6 11">AF36-2BH</strain>
        <strain evidence="5 12">AM16-11</strain>
        <strain evidence="3 8">OM07-13</strain>
        <strain evidence="2 7">OM08-12AT</strain>
        <strain evidence="1 9">TF11-15AC</strain>
    </source>
</reference>
<accession>A0A396FGI6</accession>
<dbReference type="EMBL" id="QSTI01000059">
    <property type="protein sequence ID" value="RGM43080.1"/>
    <property type="molecule type" value="Genomic_DNA"/>
</dbReference>
<dbReference type="Proteomes" id="UP000266698">
    <property type="component" value="Unassembled WGS sequence"/>
</dbReference>
<name>A0A396FGI6_9FIRM</name>
<evidence type="ECO:0000313" key="8">
    <source>
        <dbReference type="Proteomes" id="UP000260758"/>
    </source>
</evidence>
<evidence type="ECO:0000313" key="7">
    <source>
        <dbReference type="Proteomes" id="UP000260717"/>
    </source>
</evidence>
<evidence type="ECO:0000313" key="1">
    <source>
        <dbReference type="EMBL" id="RGK38209.1"/>
    </source>
</evidence>
<dbReference type="EMBL" id="QRUJ01000063">
    <property type="protein sequence ID" value="RGR50243.1"/>
    <property type="molecule type" value="Genomic_DNA"/>
</dbReference>
<comment type="caution">
    <text evidence="6">The sequence shown here is derived from an EMBL/GenBank/DDBJ whole genome shotgun (WGS) entry which is preliminary data.</text>
</comment>
<evidence type="ECO:0000313" key="12">
    <source>
        <dbReference type="Proteomes" id="UP000285865"/>
    </source>
</evidence>
<dbReference type="PIRSF" id="PIRSF033725">
    <property type="entry name" value="UCP033725"/>
    <property type="match status" value="1"/>
</dbReference>
<dbReference type="EMBL" id="QRPB01000053">
    <property type="protein sequence ID" value="RHL74662.1"/>
    <property type="molecule type" value="Genomic_DNA"/>
</dbReference>
<evidence type="ECO:0000313" key="6">
    <source>
        <dbReference type="EMBL" id="RHL74662.1"/>
    </source>
</evidence>
<protein>
    <submittedName>
        <fullName evidence="6">Uncharacterized protein</fullName>
    </submittedName>
</protein>
<gene>
    <name evidence="6" type="ORF">DW001_17165</name>
    <name evidence="5" type="ORF">DW172_16915</name>
    <name evidence="4" type="ORF">DWY38_16880</name>
    <name evidence="3" type="ORF">DXB99_19250</name>
    <name evidence="2" type="ORF">DXC13_15815</name>
    <name evidence="1" type="ORF">DXD13_15950</name>
</gene>
<evidence type="ECO:0000313" key="3">
    <source>
        <dbReference type="EMBL" id="RGM65065.1"/>
    </source>
</evidence>
<dbReference type="EMBL" id="QSQP01000042">
    <property type="protein sequence ID" value="RGK38209.1"/>
    <property type="molecule type" value="Genomic_DNA"/>
</dbReference>
<dbReference type="Proteomes" id="UP000260717">
    <property type="component" value="Unassembled WGS sequence"/>
</dbReference>
<dbReference type="Proteomes" id="UP000260758">
    <property type="component" value="Unassembled WGS sequence"/>
</dbReference>
<evidence type="ECO:0000313" key="5">
    <source>
        <dbReference type="EMBL" id="RHI15743.1"/>
    </source>
</evidence>
<evidence type="ECO:0000313" key="2">
    <source>
        <dbReference type="EMBL" id="RGM43080.1"/>
    </source>
</evidence>
<evidence type="ECO:0000313" key="11">
    <source>
        <dbReference type="Proteomes" id="UP000266698"/>
    </source>
</evidence>
<dbReference type="InterPro" id="IPR017020">
    <property type="entry name" value="UCP033725"/>
</dbReference>
<dbReference type="Proteomes" id="UP000261052">
    <property type="component" value="Unassembled WGS sequence"/>
</dbReference>
<dbReference type="Proteomes" id="UP000266066">
    <property type="component" value="Unassembled WGS sequence"/>
</dbReference>
<evidence type="ECO:0000313" key="9">
    <source>
        <dbReference type="Proteomes" id="UP000261052"/>
    </source>
</evidence>
<evidence type="ECO:0000313" key="10">
    <source>
        <dbReference type="Proteomes" id="UP000266066"/>
    </source>
</evidence>
<evidence type="ECO:0000313" key="4">
    <source>
        <dbReference type="EMBL" id="RGR50243.1"/>
    </source>
</evidence>
<dbReference type="RefSeq" id="WP_117686921.1">
    <property type="nucleotide sequence ID" value="NZ_QRKN01000039.1"/>
</dbReference>
<proteinExistence type="predicted"/>
<dbReference type="EMBL" id="QSTP01000048">
    <property type="protein sequence ID" value="RGM65065.1"/>
    <property type="molecule type" value="Genomic_DNA"/>
</dbReference>
<dbReference type="EMBL" id="QRKN01000039">
    <property type="protein sequence ID" value="RHI15743.1"/>
    <property type="molecule type" value="Genomic_DNA"/>
</dbReference>